<protein>
    <submittedName>
        <fullName evidence="1 2">Uncharacterized protein</fullName>
    </submittedName>
</protein>
<reference evidence="2" key="2">
    <citation type="submission" date="2018-02" db="UniProtKB">
        <authorList>
            <consortium name="EnsemblPlants"/>
        </authorList>
    </citation>
    <scope>IDENTIFICATION</scope>
    <source>
        <strain evidence="2">Williams 82</strain>
    </source>
</reference>
<proteinExistence type="predicted"/>
<evidence type="ECO:0000313" key="2">
    <source>
        <dbReference type="EnsemblPlants" id="KRH57918"/>
    </source>
</evidence>
<dbReference type="Gramene" id="KRH57918">
    <property type="protein sequence ID" value="KRH57918"/>
    <property type="gene ID" value="GLYMA_05G092900"/>
</dbReference>
<evidence type="ECO:0000313" key="1">
    <source>
        <dbReference type="EMBL" id="KRH57918.1"/>
    </source>
</evidence>
<accession>A0A0R0JSU6</accession>
<dbReference type="AlphaFoldDB" id="A0A0R0JSU6"/>
<name>A0A0R0JSU6_SOYBN</name>
<organism evidence="1">
    <name type="scientific">Glycine max</name>
    <name type="common">Soybean</name>
    <name type="synonym">Glycine hispida</name>
    <dbReference type="NCBI Taxonomy" id="3847"/>
    <lineage>
        <taxon>Eukaryota</taxon>
        <taxon>Viridiplantae</taxon>
        <taxon>Streptophyta</taxon>
        <taxon>Embryophyta</taxon>
        <taxon>Tracheophyta</taxon>
        <taxon>Spermatophyta</taxon>
        <taxon>Magnoliopsida</taxon>
        <taxon>eudicotyledons</taxon>
        <taxon>Gunneridae</taxon>
        <taxon>Pentapetalae</taxon>
        <taxon>rosids</taxon>
        <taxon>fabids</taxon>
        <taxon>Fabales</taxon>
        <taxon>Fabaceae</taxon>
        <taxon>Papilionoideae</taxon>
        <taxon>50 kb inversion clade</taxon>
        <taxon>NPAAA clade</taxon>
        <taxon>indigoferoid/millettioid clade</taxon>
        <taxon>Phaseoleae</taxon>
        <taxon>Glycine</taxon>
        <taxon>Glycine subgen. Soja</taxon>
    </lineage>
</organism>
<dbReference type="InParanoid" id="A0A0R0JSU6"/>
<dbReference type="EnsemblPlants" id="KRH57918">
    <property type="protein sequence ID" value="KRH57918"/>
    <property type="gene ID" value="GLYMA_05G092900"/>
</dbReference>
<reference evidence="1 2" key="1">
    <citation type="journal article" date="2010" name="Nature">
        <title>Genome sequence of the palaeopolyploid soybean.</title>
        <authorList>
            <person name="Schmutz J."/>
            <person name="Cannon S.B."/>
            <person name="Schlueter J."/>
            <person name="Ma J."/>
            <person name="Mitros T."/>
            <person name="Nelson W."/>
            <person name="Hyten D.L."/>
            <person name="Song Q."/>
            <person name="Thelen J.J."/>
            <person name="Cheng J."/>
            <person name="Xu D."/>
            <person name="Hellsten U."/>
            <person name="May G.D."/>
            <person name="Yu Y."/>
            <person name="Sakurai T."/>
            <person name="Umezawa T."/>
            <person name="Bhattacharyya M.K."/>
            <person name="Sandhu D."/>
            <person name="Valliyodan B."/>
            <person name="Lindquist E."/>
            <person name="Peto M."/>
            <person name="Grant D."/>
            <person name="Shu S."/>
            <person name="Goodstein D."/>
            <person name="Barry K."/>
            <person name="Futrell-Griggs M."/>
            <person name="Abernathy B."/>
            <person name="Du J."/>
            <person name="Tian Z."/>
            <person name="Zhu L."/>
            <person name="Gill N."/>
            <person name="Joshi T."/>
            <person name="Libault M."/>
            <person name="Sethuraman A."/>
            <person name="Zhang X.-C."/>
            <person name="Shinozaki K."/>
            <person name="Nguyen H.T."/>
            <person name="Wing R.A."/>
            <person name="Cregan P."/>
            <person name="Specht J."/>
            <person name="Grimwood J."/>
            <person name="Rokhsar D."/>
            <person name="Stacey G."/>
            <person name="Shoemaker R.C."/>
            <person name="Jackson S.A."/>
        </authorList>
    </citation>
    <scope>NUCLEOTIDE SEQUENCE</scope>
    <source>
        <strain evidence="2">cv. Williams 82</strain>
        <tissue evidence="1">Callus</tissue>
    </source>
</reference>
<sequence length="72" mass="8205">MHSGEQMDEIQDLPLLILQLYLICTFFDGQIYQDVATRDGQQAGGILVTYVSQEDASSSREGLQIYDYRLPF</sequence>
<dbReference type="Proteomes" id="UP000008827">
    <property type="component" value="Chromosome 5"/>
</dbReference>
<evidence type="ECO:0000313" key="3">
    <source>
        <dbReference type="Proteomes" id="UP000008827"/>
    </source>
</evidence>
<keyword evidence="3" id="KW-1185">Reference proteome</keyword>
<gene>
    <name evidence="1" type="ORF">GLYMA_05G092900</name>
</gene>
<reference evidence="1" key="3">
    <citation type="submission" date="2018-07" db="EMBL/GenBank/DDBJ databases">
        <title>WGS assembly of Glycine max.</title>
        <authorList>
            <person name="Schmutz J."/>
            <person name="Cannon S."/>
            <person name="Schlueter J."/>
            <person name="Ma J."/>
            <person name="Mitros T."/>
            <person name="Nelson W."/>
            <person name="Hyten D."/>
            <person name="Song Q."/>
            <person name="Thelen J."/>
            <person name="Cheng J."/>
            <person name="Xu D."/>
            <person name="Hellsten U."/>
            <person name="May G."/>
            <person name="Yu Y."/>
            <person name="Sakurai T."/>
            <person name="Umezawa T."/>
            <person name="Bhattacharyya M."/>
            <person name="Sandhu D."/>
            <person name="Valliyodan B."/>
            <person name="Lindquist E."/>
            <person name="Peto M."/>
            <person name="Grant D."/>
            <person name="Shu S."/>
            <person name="Goodstein D."/>
            <person name="Barry K."/>
            <person name="Futrell-Griggs M."/>
            <person name="Abernathy B."/>
            <person name="Du J."/>
            <person name="Tian Z."/>
            <person name="Zhu L."/>
            <person name="Gill N."/>
            <person name="Joshi T."/>
            <person name="Libault M."/>
            <person name="Sethuraman A."/>
            <person name="Zhang X."/>
            <person name="Shinozaki K."/>
            <person name="Nguyen H."/>
            <person name="Wing R."/>
            <person name="Cregan P."/>
            <person name="Specht J."/>
            <person name="Grimwood J."/>
            <person name="Rokhsar D."/>
            <person name="Stacey G."/>
            <person name="Shoemaker R."/>
            <person name="Jackson S."/>
        </authorList>
    </citation>
    <scope>NUCLEOTIDE SEQUENCE</scope>
    <source>
        <tissue evidence="1">Callus</tissue>
    </source>
</reference>
<dbReference type="EMBL" id="CM000838">
    <property type="protein sequence ID" value="KRH57918.1"/>
    <property type="molecule type" value="Genomic_DNA"/>
</dbReference>